<sequence>MSSKNVIEFLRTVAVRPDLLDSLKYRSKDEVLQAAESFGFPFSNQEFDDLIWDLEAKLAGVRGENFDGTFPLWQTMWGKYYLEYLVVDLIPSFQETKLLPTFTETPQLP</sequence>
<name>A0A233SCF2_STRDA</name>
<accession>A0A233SCF2</accession>
<proteinExistence type="predicted"/>
<dbReference type="Pfam" id="PF07862">
    <property type="entry name" value="Nif11"/>
    <property type="match status" value="1"/>
</dbReference>
<organism evidence="2 3">
    <name type="scientific">Streptomyces diastatochromogenes</name>
    <dbReference type="NCBI Taxonomy" id="42236"/>
    <lineage>
        <taxon>Bacteria</taxon>
        <taxon>Bacillati</taxon>
        <taxon>Actinomycetota</taxon>
        <taxon>Actinomycetes</taxon>
        <taxon>Kitasatosporales</taxon>
        <taxon>Streptomycetaceae</taxon>
        <taxon>Streptomyces</taxon>
    </lineage>
</organism>
<evidence type="ECO:0000313" key="2">
    <source>
        <dbReference type="EMBL" id="OXY93334.1"/>
    </source>
</evidence>
<evidence type="ECO:0000259" key="1">
    <source>
        <dbReference type="Pfam" id="PF07862"/>
    </source>
</evidence>
<comment type="caution">
    <text evidence="2">The sequence shown here is derived from an EMBL/GenBank/DDBJ whole genome shotgun (WGS) entry which is preliminary data.</text>
</comment>
<keyword evidence="3" id="KW-1185">Reference proteome</keyword>
<dbReference type="EMBL" id="MCGQ01000020">
    <property type="protein sequence ID" value="OXY93334.1"/>
    <property type="molecule type" value="Genomic_DNA"/>
</dbReference>
<gene>
    <name evidence="2" type="ORF">BEK98_24395</name>
</gene>
<protein>
    <recommendedName>
        <fullName evidence="1">Nif11 domain-containing protein</fullName>
    </recommendedName>
</protein>
<dbReference type="Proteomes" id="UP000215483">
    <property type="component" value="Unassembled WGS sequence"/>
</dbReference>
<evidence type="ECO:0000313" key="3">
    <source>
        <dbReference type="Proteomes" id="UP000215483"/>
    </source>
</evidence>
<dbReference type="InterPro" id="IPR012903">
    <property type="entry name" value="Nif11"/>
</dbReference>
<dbReference type="OrthoDB" id="582966at2"/>
<feature type="domain" description="Nif11" evidence="1">
    <location>
        <begin position="1"/>
        <end position="47"/>
    </location>
</feature>
<reference evidence="2 3" key="1">
    <citation type="submission" date="2016-07" db="EMBL/GenBank/DDBJ databases">
        <title>Draft genome of Streptomyces diastatochromogenes.</title>
        <authorList>
            <person name="Podduturi R."/>
            <person name="Lukassen M.B."/>
            <person name="Clausen N."/>
            <person name="Nielsen J.L."/>
            <person name="Jorgensen N.O."/>
        </authorList>
    </citation>
    <scope>NUCLEOTIDE SEQUENCE [LARGE SCALE GENOMIC DNA]</scope>
    <source>
        <strain evidence="2 3">DSM 40608</strain>
    </source>
</reference>
<dbReference type="AlphaFoldDB" id="A0A233SCF2"/>
<dbReference type="RefSeq" id="WP_094218863.1">
    <property type="nucleotide sequence ID" value="NZ_MCGQ01000020.1"/>
</dbReference>